<proteinExistence type="inferred from homology"/>
<organism evidence="4 5">
    <name type="scientific">endosymbiont of Bathymodiolus septemdierum str. Myojin knoll</name>
    <dbReference type="NCBI Taxonomy" id="1303921"/>
    <lineage>
        <taxon>Bacteria</taxon>
        <taxon>Pseudomonadati</taxon>
        <taxon>Pseudomonadota</taxon>
        <taxon>Gammaproteobacteria</taxon>
        <taxon>sulfur-oxidizing symbionts</taxon>
    </lineage>
</organism>
<comment type="similarity">
    <text evidence="1">Belongs to the GTP cyclohydrolase I type 2/NIF3 family.</text>
</comment>
<dbReference type="SUPFAM" id="SSF102705">
    <property type="entry name" value="NIF3 (NGG1p interacting factor 3)-like"/>
    <property type="match status" value="1"/>
</dbReference>
<dbReference type="PANTHER" id="PTHR13799">
    <property type="entry name" value="NGG1 INTERACTING FACTOR 3"/>
    <property type="match status" value="1"/>
</dbReference>
<evidence type="ECO:0000256" key="3">
    <source>
        <dbReference type="PIRSR" id="PIRSR602678-1"/>
    </source>
</evidence>
<reference evidence="4 5" key="2">
    <citation type="journal article" date="2016" name="ISME J.">
        <title>Heterogeneous composition of key metabolic gene clusters in a vent mussel symbiont population.</title>
        <authorList>
            <person name="Ikuta T."/>
            <person name="Takaki Y."/>
            <person name="Nagai Y."/>
            <person name="Shimamura S."/>
            <person name="Tsuda M."/>
            <person name="Kawagucci S."/>
            <person name="Aoki Y."/>
            <person name="Inoue K."/>
            <person name="Teruya M."/>
            <person name="Satou K."/>
            <person name="Teruya K."/>
            <person name="Shimoji M."/>
            <person name="Tamotsu H."/>
            <person name="Hirano T."/>
            <person name="Maruyama T."/>
            <person name="Yoshida T."/>
        </authorList>
    </citation>
    <scope>NUCLEOTIDE SEQUENCE [LARGE SCALE GENOMIC DNA]</scope>
    <source>
        <strain evidence="4 5">Myojin Knoll</strain>
    </source>
</reference>
<evidence type="ECO:0000313" key="5">
    <source>
        <dbReference type="Proteomes" id="UP000067399"/>
    </source>
</evidence>
<feature type="binding site" evidence="3">
    <location>
        <position position="214"/>
    </location>
    <ligand>
        <name>a divalent metal cation</name>
        <dbReference type="ChEBI" id="CHEBI:60240"/>
        <label>1</label>
    </ligand>
</feature>
<feature type="binding site" evidence="3">
    <location>
        <position position="64"/>
    </location>
    <ligand>
        <name>a divalent metal cation</name>
        <dbReference type="ChEBI" id="CHEBI:60240"/>
        <label>2</label>
    </ligand>
</feature>
<dbReference type="GO" id="GO:0046872">
    <property type="term" value="F:metal ion binding"/>
    <property type="evidence" value="ECO:0007669"/>
    <property type="project" value="UniProtKB-KW"/>
</dbReference>
<evidence type="ECO:0000313" key="4">
    <source>
        <dbReference type="EMBL" id="BAS67202.1"/>
    </source>
</evidence>
<dbReference type="GO" id="GO:0005737">
    <property type="term" value="C:cytoplasm"/>
    <property type="evidence" value="ECO:0007669"/>
    <property type="project" value="TreeGrafter"/>
</dbReference>
<dbReference type="InterPro" id="IPR036069">
    <property type="entry name" value="DUF34/NIF3_sf"/>
</dbReference>
<sequence>MVNNKTLSEYCHAYLNVDAFKDYSPNGLQVEGRSDIQTIISGVSANQDLIDRAIDEKTDALFVHHGFFWKGEDQRITGIKKNRIKALLDNNINLFGYHLPLDAHTEVGNNFQLAERFGIKNPTPIGDTLVWKGEVDTTLGALSKTIEQALSRKPLIFGNEDKPLKTIAWCSGGAQNYMDHAIDINADCFITGEVSEQNPAIAKENNIAFIAAGHHATERYGVQALCQHLSEKFNLKHQFIDIDNTV</sequence>
<dbReference type="AlphaFoldDB" id="A0A0P0UQE0"/>
<dbReference type="NCBIfam" id="TIGR00486">
    <property type="entry name" value="YbgI_SA1388"/>
    <property type="match status" value="1"/>
</dbReference>
<name>A0A0P0UQE0_9GAMM</name>
<feature type="binding site" evidence="3">
    <location>
        <position position="102"/>
    </location>
    <ligand>
        <name>a divalent metal cation</name>
        <dbReference type="ChEBI" id="CHEBI:60240"/>
        <label>1</label>
    </ligand>
</feature>
<dbReference type="OrthoDB" id="9800881at2"/>
<dbReference type="Pfam" id="PF01784">
    <property type="entry name" value="DUF34_NIF3"/>
    <property type="match status" value="1"/>
</dbReference>
<dbReference type="KEGG" id="ebh:BSEPE_0178"/>
<dbReference type="EMBL" id="AP013042">
    <property type="protein sequence ID" value="BAS67202.1"/>
    <property type="molecule type" value="Genomic_DNA"/>
</dbReference>
<keyword evidence="2 3" id="KW-0479">Metal-binding</keyword>
<evidence type="ECO:0000256" key="2">
    <source>
        <dbReference type="ARBA" id="ARBA00022723"/>
    </source>
</evidence>
<feature type="binding site" evidence="3">
    <location>
        <position position="65"/>
    </location>
    <ligand>
        <name>a divalent metal cation</name>
        <dbReference type="ChEBI" id="CHEBI:60240"/>
        <label>1</label>
    </ligand>
</feature>
<feature type="binding site" evidence="3">
    <location>
        <position position="218"/>
    </location>
    <ligand>
        <name>a divalent metal cation</name>
        <dbReference type="ChEBI" id="CHEBI:60240"/>
        <label>1</label>
    </ligand>
</feature>
<evidence type="ECO:0000256" key="1">
    <source>
        <dbReference type="ARBA" id="ARBA00006964"/>
    </source>
</evidence>
<dbReference type="RefSeq" id="WP_066042706.1">
    <property type="nucleotide sequence ID" value="NZ_AP013042.1"/>
</dbReference>
<gene>
    <name evidence="4" type="ORF">BSEPE_0178</name>
</gene>
<dbReference type="InterPro" id="IPR002678">
    <property type="entry name" value="DUF34/NIF3"/>
</dbReference>
<accession>A0A0P0UQE0</accession>
<reference evidence="4 5" key="1">
    <citation type="journal article" date="2000" name="Mar. Ecol. Prog. Ser.">
        <title>Phylogenetic characterization of endosymbionts in three hydrothermal vent mussels: influence on host distributions.</title>
        <authorList>
            <person name="Fujiwara Y."/>
            <person name="Takai K."/>
            <person name="Uematsu K."/>
            <person name="Tsuchida S."/>
            <person name="Hunt J.C."/>
            <person name="Hashimoto J."/>
        </authorList>
    </citation>
    <scope>NUCLEOTIDE SEQUENCE [LARGE SCALE GENOMIC DNA]</scope>
    <source>
        <strain evidence="4 5">Myojin Knoll</strain>
    </source>
</reference>
<dbReference type="Proteomes" id="UP000067399">
    <property type="component" value="Chromosome"/>
</dbReference>
<dbReference type="STRING" id="1303921.BSEPE_0178"/>
<dbReference type="PANTHER" id="PTHR13799:SF14">
    <property type="entry name" value="GTP CYCLOHYDROLASE 1 TYPE 2 HOMOLOG"/>
    <property type="match status" value="1"/>
</dbReference>
<evidence type="ECO:0008006" key="6">
    <source>
        <dbReference type="Google" id="ProtNLM"/>
    </source>
</evidence>
<dbReference type="Gene3D" id="3.40.1390.30">
    <property type="entry name" value="NIF3 (NGG1p interacting factor 3)-like"/>
    <property type="match status" value="2"/>
</dbReference>
<protein>
    <recommendedName>
        <fullName evidence="6">Nif3-like dinuclear metal center hexameric protein</fullName>
    </recommendedName>
</protein>
<keyword evidence="5" id="KW-1185">Reference proteome</keyword>